<dbReference type="RefSeq" id="WP_289471558.1">
    <property type="nucleotide sequence ID" value="NZ_JAUCMM010000020.1"/>
</dbReference>
<evidence type="ECO:0000313" key="2">
    <source>
        <dbReference type="Proteomes" id="UP001235720"/>
    </source>
</evidence>
<proteinExistence type="predicted"/>
<evidence type="ECO:0008006" key="3">
    <source>
        <dbReference type="Google" id="ProtNLM"/>
    </source>
</evidence>
<protein>
    <recommendedName>
        <fullName evidence="3">CdiI immunity protein domain-containing protein</fullName>
    </recommendedName>
</protein>
<dbReference type="EMBL" id="JAUCMM010000020">
    <property type="protein sequence ID" value="MDM7890031.1"/>
    <property type="molecule type" value="Genomic_DNA"/>
</dbReference>
<name>A0ABT7TKB3_9MICO</name>
<dbReference type="Proteomes" id="UP001235720">
    <property type="component" value="Unassembled WGS sequence"/>
</dbReference>
<organism evidence="1 2">
    <name type="scientific">Curtobacterium subtropicum</name>
    <dbReference type="NCBI Taxonomy" id="3055138"/>
    <lineage>
        <taxon>Bacteria</taxon>
        <taxon>Bacillati</taxon>
        <taxon>Actinomycetota</taxon>
        <taxon>Actinomycetes</taxon>
        <taxon>Micrococcales</taxon>
        <taxon>Microbacteriaceae</taxon>
        <taxon>Curtobacterium</taxon>
    </lineage>
</organism>
<keyword evidence="2" id="KW-1185">Reference proteome</keyword>
<reference evidence="1 2" key="1">
    <citation type="submission" date="2023-06" db="EMBL/GenBank/DDBJ databases">
        <authorList>
            <person name="Feng G."/>
            <person name="Li J."/>
            <person name="Zhu H."/>
        </authorList>
    </citation>
    <scope>NUCLEOTIDE SEQUENCE [LARGE SCALE GENOMIC DNA]</scope>
    <source>
        <strain evidence="1 2">RHCJP20</strain>
    </source>
</reference>
<gene>
    <name evidence="1" type="ORF">QUG98_16385</name>
</gene>
<comment type="caution">
    <text evidence="1">The sequence shown here is derived from an EMBL/GenBank/DDBJ whole genome shotgun (WGS) entry which is preliminary data.</text>
</comment>
<sequence length="117" mass="13615">MRRIDDISYANHDSLLPLLEGSVENLFPYWWDDYSSVADYLDFYLDGFSPEEIAAMAHEYRLLEIDHVRDAEVNAFLRRMNSNYSNDRGPSGGREMLADIGERLEQLERGAIPKHFN</sequence>
<evidence type="ECO:0000313" key="1">
    <source>
        <dbReference type="EMBL" id="MDM7890031.1"/>
    </source>
</evidence>
<accession>A0ABT7TKB3</accession>